<comment type="catalytic activity">
    <reaction evidence="11">
        <text>alpha-NAD(+) + H2O = ADP-D-ribose + nicotinamide + H(+)</text>
        <dbReference type="Rhea" id="RHEA:68792"/>
        <dbReference type="ChEBI" id="CHEBI:15377"/>
        <dbReference type="ChEBI" id="CHEBI:15378"/>
        <dbReference type="ChEBI" id="CHEBI:17154"/>
        <dbReference type="ChEBI" id="CHEBI:57967"/>
        <dbReference type="ChEBI" id="CHEBI:77017"/>
    </reaction>
</comment>
<feature type="binding site" evidence="12">
    <location>
        <position position="64"/>
    </location>
    <ligand>
        <name>Mg(2+)</name>
        <dbReference type="ChEBI" id="CHEBI:18420"/>
        <label>1</label>
    </ligand>
</feature>
<proteinExistence type="inferred from homology"/>
<dbReference type="EC" id="3.2.1.143" evidence="2"/>
<keyword evidence="12" id="KW-0479">Metal-binding</keyword>
<accession>A0A0D7BNZ7</accession>
<name>A0A0D7BNZ7_9AGAR</name>
<comment type="cofactor">
    <cofactor evidence="12">
        <name>Mg(2+)</name>
        <dbReference type="ChEBI" id="CHEBI:18420"/>
    </cofactor>
    <text evidence="12">Binds 2 magnesium ions per subunit.</text>
</comment>
<dbReference type="Proteomes" id="UP000054007">
    <property type="component" value="Unassembled WGS sequence"/>
</dbReference>
<feature type="binding site" evidence="12">
    <location>
        <position position="65"/>
    </location>
    <ligand>
        <name>Mg(2+)</name>
        <dbReference type="ChEBI" id="CHEBI:18420"/>
        <label>1</label>
    </ligand>
</feature>
<dbReference type="OrthoDB" id="2021138at2759"/>
<dbReference type="GO" id="GO:0046872">
    <property type="term" value="F:metal ion binding"/>
    <property type="evidence" value="ECO:0007669"/>
    <property type="project" value="UniProtKB-KW"/>
</dbReference>
<evidence type="ECO:0000256" key="8">
    <source>
        <dbReference type="ARBA" id="ARBA00042850"/>
    </source>
</evidence>
<feature type="binding site" evidence="12">
    <location>
        <position position="300"/>
    </location>
    <ligand>
        <name>Mg(2+)</name>
        <dbReference type="ChEBI" id="CHEBI:18420"/>
        <label>1</label>
    </ligand>
</feature>
<feature type="binding site" evidence="12">
    <location>
        <position position="299"/>
    </location>
    <ligand>
        <name>Mg(2+)</name>
        <dbReference type="ChEBI" id="CHEBI:18420"/>
        <label>1</label>
    </ligand>
</feature>
<evidence type="ECO:0000256" key="3">
    <source>
        <dbReference type="ARBA" id="ARBA00022801"/>
    </source>
</evidence>
<evidence type="ECO:0000256" key="2">
    <source>
        <dbReference type="ARBA" id="ARBA00012255"/>
    </source>
</evidence>
<evidence type="ECO:0000256" key="12">
    <source>
        <dbReference type="PIRSR" id="PIRSR605502-1"/>
    </source>
</evidence>
<dbReference type="SUPFAM" id="SSF101478">
    <property type="entry name" value="ADP-ribosylglycohydrolase"/>
    <property type="match status" value="1"/>
</dbReference>
<dbReference type="InterPro" id="IPR036705">
    <property type="entry name" value="Ribosyl_crysJ1_sf"/>
</dbReference>
<feature type="binding site" evidence="12">
    <location>
        <position position="297"/>
    </location>
    <ligand>
        <name>Mg(2+)</name>
        <dbReference type="ChEBI" id="CHEBI:18420"/>
        <label>1</label>
    </ligand>
</feature>
<evidence type="ECO:0000313" key="14">
    <source>
        <dbReference type="Proteomes" id="UP000054007"/>
    </source>
</evidence>
<sequence>MSLSSQIITPATVDTKTRCAMLGTAMADALGGPAEFHKRFKYPHVESMGENRNFGIKLPPGTWTDDTSMMLCLSRSMARCEEFSEADQLAAYTRWLRDGELSAVGKCFDVGNTVRGAVQLYVGCKENGEQALRLIKEQLGGERNSGNGSLMRLIGVPLVFWRDEAEARSKARRSSIATHPNVLCQEACEVWALVVARMMKAGTCGESMSKLDVLKIFAGFDYTTSQLKGLLACSAQDVETEHPLLRLIARMDGQIPSVADLPSSGYVVHTLVAALYAFLSTPNFEAGAIFTANLGDDADTVAAVYGGLAGVWYGCEGDPFWSERVQEWHSDLIRKDLLEHIIREVVALSKPK</sequence>
<dbReference type="GO" id="GO:0004649">
    <property type="term" value="F:poly(ADP-ribose) glycohydrolase activity"/>
    <property type="evidence" value="ECO:0007669"/>
    <property type="project" value="UniProtKB-EC"/>
</dbReference>
<keyword evidence="14" id="KW-1185">Reference proteome</keyword>
<evidence type="ECO:0000256" key="5">
    <source>
        <dbReference type="ARBA" id="ARBA00042398"/>
    </source>
</evidence>
<reference evidence="13 14" key="1">
    <citation type="journal article" date="2015" name="Fungal Genet. Biol.">
        <title>Evolution of novel wood decay mechanisms in Agaricales revealed by the genome sequences of Fistulina hepatica and Cylindrobasidium torrendii.</title>
        <authorList>
            <person name="Floudas D."/>
            <person name="Held B.W."/>
            <person name="Riley R."/>
            <person name="Nagy L.G."/>
            <person name="Koehler G."/>
            <person name="Ransdell A.S."/>
            <person name="Younus H."/>
            <person name="Chow J."/>
            <person name="Chiniquy J."/>
            <person name="Lipzen A."/>
            <person name="Tritt A."/>
            <person name="Sun H."/>
            <person name="Haridas S."/>
            <person name="LaButti K."/>
            <person name="Ohm R.A."/>
            <person name="Kues U."/>
            <person name="Blanchette R.A."/>
            <person name="Grigoriev I.V."/>
            <person name="Minto R.E."/>
            <person name="Hibbett D.S."/>
        </authorList>
    </citation>
    <scope>NUCLEOTIDE SEQUENCE [LARGE SCALE GENOMIC DNA]</scope>
    <source>
        <strain evidence="13 14">FP15055 ss-10</strain>
    </source>
</reference>
<organism evidence="13 14">
    <name type="scientific">Cylindrobasidium torrendii FP15055 ss-10</name>
    <dbReference type="NCBI Taxonomy" id="1314674"/>
    <lineage>
        <taxon>Eukaryota</taxon>
        <taxon>Fungi</taxon>
        <taxon>Dikarya</taxon>
        <taxon>Basidiomycota</taxon>
        <taxon>Agaricomycotina</taxon>
        <taxon>Agaricomycetes</taxon>
        <taxon>Agaricomycetidae</taxon>
        <taxon>Agaricales</taxon>
        <taxon>Marasmiineae</taxon>
        <taxon>Physalacriaceae</taxon>
        <taxon>Cylindrobasidium</taxon>
    </lineage>
</organism>
<dbReference type="Gene3D" id="1.10.4080.10">
    <property type="entry name" value="ADP-ribosylation/Crystallin J1"/>
    <property type="match status" value="1"/>
</dbReference>
<keyword evidence="12" id="KW-0460">Magnesium</keyword>
<keyword evidence="3 13" id="KW-0378">Hydrolase</keyword>
<gene>
    <name evidence="13" type="ORF">CYLTODRAFT_418314</name>
</gene>
<evidence type="ECO:0000256" key="6">
    <source>
        <dbReference type="ARBA" id="ARBA00042471"/>
    </source>
</evidence>
<dbReference type="EMBL" id="KN880448">
    <property type="protein sequence ID" value="KIY71930.1"/>
    <property type="molecule type" value="Genomic_DNA"/>
</dbReference>
<evidence type="ECO:0000256" key="7">
    <source>
        <dbReference type="ARBA" id="ARBA00042722"/>
    </source>
</evidence>
<evidence type="ECO:0000313" key="13">
    <source>
        <dbReference type="EMBL" id="KIY71930.1"/>
    </source>
</evidence>
<dbReference type="PANTHER" id="PTHR16222">
    <property type="entry name" value="ADP-RIBOSYLGLYCOHYDROLASE"/>
    <property type="match status" value="1"/>
</dbReference>
<evidence type="ECO:0000256" key="11">
    <source>
        <dbReference type="ARBA" id="ARBA00049015"/>
    </source>
</evidence>
<dbReference type="AlphaFoldDB" id="A0A0D7BNZ7"/>
<evidence type="ECO:0000256" key="1">
    <source>
        <dbReference type="ARBA" id="ARBA00010702"/>
    </source>
</evidence>
<protein>
    <recommendedName>
        <fullName evidence="4">ADP-ribosylhydrolase ARH3</fullName>
        <ecNumber evidence="2">3.2.1.143</ecNumber>
    </recommendedName>
    <alternativeName>
        <fullName evidence="5">ADP-ribose glycohydrolase ARH3</fullName>
    </alternativeName>
    <alternativeName>
        <fullName evidence="6">ADP-ribosylhydrolase 3</fullName>
    </alternativeName>
    <alternativeName>
        <fullName evidence="9">O-acetyl-ADP-ribose deacetylase ARH3</fullName>
    </alternativeName>
    <alternativeName>
        <fullName evidence="10">Poly(ADP-ribose) glycohydrolase ARH3</fullName>
    </alternativeName>
    <alternativeName>
        <fullName evidence="8">[Protein ADP-ribosylarginine] hydrolase-like protein 2</fullName>
    </alternativeName>
    <alternativeName>
        <fullName evidence="7">[Protein ADP-ribosylserine] hydrolase</fullName>
    </alternativeName>
</protein>
<dbReference type="InterPro" id="IPR050792">
    <property type="entry name" value="ADP-ribosylglycohydrolase"/>
</dbReference>
<dbReference type="InterPro" id="IPR005502">
    <property type="entry name" value="Ribosyl_crysJ1"/>
</dbReference>
<evidence type="ECO:0000256" key="10">
    <source>
        <dbReference type="ARBA" id="ARBA00043193"/>
    </source>
</evidence>
<evidence type="ECO:0000256" key="9">
    <source>
        <dbReference type="ARBA" id="ARBA00043187"/>
    </source>
</evidence>
<dbReference type="PANTHER" id="PTHR16222:SF24">
    <property type="entry name" value="ADP-RIBOSYLHYDROLASE ARH3"/>
    <property type="match status" value="1"/>
</dbReference>
<dbReference type="Pfam" id="PF03747">
    <property type="entry name" value="ADP_ribosyl_GH"/>
    <property type="match status" value="1"/>
</dbReference>
<comment type="similarity">
    <text evidence="1">Belongs to the ADP-ribosylglycohydrolase family.</text>
</comment>
<feature type="binding site" evidence="12">
    <location>
        <position position="66"/>
    </location>
    <ligand>
        <name>Mg(2+)</name>
        <dbReference type="ChEBI" id="CHEBI:18420"/>
        <label>1</label>
    </ligand>
</feature>
<evidence type="ECO:0000256" key="4">
    <source>
        <dbReference type="ARBA" id="ARBA00041057"/>
    </source>
</evidence>